<reference evidence="4" key="1">
    <citation type="journal article" date="2022" name="Plant J.">
        <title>Strategies of tolerance reflected in two North American maple genomes.</title>
        <authorList>
            <person name="McEvoy S.L."/>
            <person name="Sezen U.U."/>
            <person name="Trouern-Trend A."/>
            <person name="McMahon S.M."/>
            <person name="Schaberg P.G."/>
            <person name="Yang J."/>
            <person name="Wegrzyn J.L."/>
            <person name="Swenson N.G."/>
        </authorList>
    </citation>
    <scope>NUCLEOTIDE SEQUENCE</scope>
    <source>
        <strain evidence="4">NS2018</strain>
    </source>
</reference>
<organism evidence="4 6">
    <name type="scientific">Acer saccharum</name>
    <name type="common">Sugar maple</name>
    <dbReference type="NCBI Taxonomy" id="4024"/>
    <lineage>
        <taxon>Eukaryota</taxon>
        <taxon>Viridiplantae</taxon>
        <taxon>Streptophyta</taxon>
        <taxon>Embryophyta</taxon>
        <taxon>Tracheophyta</taxon>
        <taxon>Spermatophyta</taxon>
        <taxon>Magnoliopsida</taxon>
        <taxon>eudicotyledons</taxon>
        <taxon>Gunneridae</taxon>
        <taxon>Pentapetalae</taxon>
        <taxon>rosids</taxon>
        <taxon>malvids</taxon>
        <taxon>Sapindales</taxon>
        <taxon>Sapindaceae</taxon>
        <taxon>Hippocastanoideae</taxon>
        <taxon>Acereae</taxon>
        <taxon>Acer</taxon>
    </lineage>
</organism>
<dbReference type="EMBL" id="JAUESC010000380">
    <property type="protein sequence ID" value="KAK0593007.1"/>
    <property type="molecule type" value="Genomic_DNA"/>
</dbReference>
<name>A0AA39SKQ5_ACESA</name>
<evidence type="ECO:0000256" key="1">
    <source>
        <dbReference type="ARBA" id="ARBA00004604"/>
    </source>
</evidence>
<keyword evidence="6" id="KW-1185">Reference proteome</keyword>
<evidence type="ECO:0000256" key="3">
    <source>
        <dbReference type="ARBA" id="ARBA00023242"/>
    </source>
</evidence>
<comment type="subcellular location">
    <subcellularLocation>
        <location evidence="1">Nucleus</location>
        <location evidence="1">Nucleolus</location>
    </subcellularLocation>
</comment>
<sequence>MGIKQKKAFKKNLKKANSKSLVSANKNDAVDFSPLEGGPGRKLPQEKPPVDKATVLYIGRIHMGFMRRKCKVAFFSQFGVIKRLRIARNKKVAEVVADTMQGYLLFEHLLQVHLILPENVHPKLWKGFNPRYKPVDSVQEER</sequence>
<dbReference type="EMBL" id="JAUESC010000380">
    <property type="protein sequence ID" value="KAK0592968.1"/>
    <property type="molecule type" value="Genomic_DNA"/>
</dbReference>
<evidence type="ECO:0000256" key="2">
    <source>
        <dbReference type="ARBA" id="ARBA00022884"/>
    </source>
</evidence>
<dbReference type="SUPFAM" id="SSF54928">
    <property type="entry name" value="RNA-binding domain, RBD"/>
    <property type="match status" value="1"/>
</dbReference>
<accession>A0AA39SKQ5</accession>
<dbReference type="GO" id="GO:0005730">
    <property type="term" value="C:nucleolus"/>
    <property type="evidence" value="ECO:0007669"/>
    <property type="project" value="UniProtKB-SubCell"/>
</dbReference>
<dbReference type="GO" id="GO:0003723">
    <property type="term" value="F:RNA binding"/>
    <property type="evidence" value="ECO:0007669"/>
    <property type="project" value="UniProtKB-KW"/>
</dbReference>
<gene>
    <name evidence="4" type="ORF">LWI29_028357</name>
    <name evidence="5" type="ORF">LWI29_029103</name>
</gene>
<evidence type="ECO:0000313" key="4">
    <source>
        <dbReference type="EMBL" id="KAK0592968.1"/>
    </source>
</evidence>
<keyword evidence="2" id="KW-0694">RNA-binding</keyword>
<evidence type="ECO:0000313" key="5">
    <source>
        <dbReference type="EMBL" id="KAK0593007.1"/>
    </source>
</evidence>
<protein>
    <submittedName>
        <fullName evidence="4">Uncharacterized protein</fullName>
    </submittedName>
</protein>
<dbReference type="InterPro" id="IPR035979">
    <property type="entry name" value="RBD_domain_sf"/>
</dbReference>
<keyword evidence="3" id="KW-0539">Nucleus</keyword>
<reference evidence="4" key="2">
    <citation type="submission" date="2023-06" db="EMBL/GenBank/DDBJ databases">
        <authorList>
            <person name="Swenson N.G."/>
            <person name="Wegrzyn J.L."/>
            <person name="Mcevoy S.L."/>
        </authorList>
    </citation>
    <scope>NUCLEOTIDE SEQUENCE</scope>
    <source>
        <strain evidence="4">NS2018</strain>
        <tissue evidence="4">Leaf</tissue>
    </source>
</reference>
<proteinExistence type="predicted"/>
<dbReference type="Proteomes" id="UP001168877">
    <property type="component" value="Unassembled WGS sequence"/>
</dbReference>
<evidence type="ECO:0000313" key="6">
    <source>
        <dbReference type="Proteomes" id="UP001168877"/>
    </source>
</evidence>
<comment type="caution">
    <text evidence="4">The sequence shown here is derived from an EMBL/GenBank/DDBJ whole genome shotgun (WGS) entry which is preliminary data.</text>
</comment>
<dbReference type="PANTHER" id="PTHR46754">
    <property type="entry name" value="MKI67 FHA DOMAIN-INTERACTING NUCLEOLAR PHOSPHOPROTEIN"/>
    <property type="match status" value="1"/>
</dbReference>
<dbReference type="AlphaFoldDB" id="A0AA39SKQ5"/>